<dbReference type="GO" id="GO:0015920">
    <property type="term" value="P:lipopolysaccharide transport"/>
    <property type="evidence" value="ECO:0007669"/>
    <property type="project" value="TreeGrafter"/>
</dbReference>
<feature type="transmembrane region" description="Helical" evidence="6">
    <location>
        <begin position="13"/>
        <end position="32"/>
    </location>
</feature>
<keyword evidence="3 6" id="KW-0812">Transmembrane</keyword>
<feature type="transmembrane region" description="Helical" evidence="6">
    <location>
        <begin position="52"/>
        <end position="81"/>
    </location>
</feature>
<reference evidence="7 8" key="1">
    <citation type="submission" date="2015-01" db="EMBL/GenBank/DDBJ databases">
        <title>Ahrensia donghaiensis sp. nov., a novel dimethylsulphoniopropionate-cleavage bacterium isolated from seawater and emended descriptions of the genus Ahrensia and Ahrensia kielensis.</title>
        <authorList>
            <person name="Liu J."/>
        </authorList>
    </citation>
    <scope>NUCLEOTIDE SEQUENCE [LARGE SCALE GENOMIC DNA]</scope>
    <source>
        <strain evidence="7 8">LZD062</strain>
    </source>
</reference>
<comment type="subcellular location">
    <subcellularLocation>
        <location evidence="1">Cell membrane</location>
        <topology evidence="1">Multi-pass membrane protein</topology>
    </subcellularLocation>
</comment>
<keyword evidence="5 6" id="KW-0472">Membrane</keyword>
<feature type="transmembrane region" description="Helical" evidence="6">
    <location>
        <begin position="280"/>
        <end position="299"/>
    </location>
</feature>
<protein>
    <recommendedName>
        <fullName evidence="9">Permease</fullName>
    </recommendedName>
</protein>
<evidence type="ECO:0008006" key="9">
    <source>
        <dbReference type="Google" id="ProtNLM"/>
    </source>
</evidence>
<keyword evidence="8" id="KW-1185">Reference proteome</keyword>
<keyword evidence="4 6" id="KW-1133">Transmembrane helix</keyword>
<dbReference type="STRING" id="1514904.SU32_03980"/>
<proteinExistence type="predicted"/>
<dbReference type="InterPro" id="IPR005495">
    <property type="entry name" value="LptG/LptF_permease"/>
</dbReference>
<comment type="caution">
    <text evidence="7">The sequence shown here is derived from an EMBL/GenBank/DDBJ whole genome shotgun (WGS) entry which is preliminary data.</text>
</comment>
<dbReference type="NCBIfam" id="TIGR04408">
    <property type="entry name" value="LptG_lptG"/>
    <property type="match status" value="1"/>
</dbReference>
<dbReference type="RefSeq" id="WP_053998041.1">
    <property type="nucleotide sequence ID" value="NZ_JXMU01000003.1"/>
</dbReference>
<dbReference type="GO" id="GO:0043190">
    <property type="term" value="C:ATP-binding cassette (ABC) transporter complex"/>
    <property type="evidence" value="ECO:0007669"/>
    <property type="project" value="InterPro"/>
</dbReference>
<dbReference type="PANTHER" id="PTHR33529">
    <property type="entry name" value="SLR0882 PROTEIN-RELATED"/>
    <property type="match status" value="1"/>
</dbReference>
<evidence type="ECO:0000256" key="3">
    <source>
        <dbReference type="ARBA" id="ARBA00022692"/>
    </source>
</evidence>
<dbReference type="GO" id="GO:0055085">
    <property type="term" value="P:transmembrane transport"/>
    <property type="evidence" value="ECO:0007669"/>
    <property type="project" value="InterPro"/>
</dbReference>
<dbReference type="Pfam" id="PF03739">
    <property type="entry name" value="LptF_LptG"/>
    <property type="match status" value="1"/>
</dbReference>
<dbReference type="InterPro" id="IPR030923">
    <property type="entry name" value="LptG"/>
</dbReference>
<feature type="transmembrane region" description="Helical" evidence="6">
    <location>
        <begin position="102"/>
        <end position="121"/>
    </location>
</feature>
<dbReference type="Proteomes" id="UP000038011">
    <property type="component" value="Unassembled WGS sequence"/>
</dbReference>
<evidence type="ECO:0000256" key="6">
    <source>
        <dbReference type="SAM" id="Phobius"/>
    </source>
</evidence>
<dbReference type="PATRIC" id="fig|1514904.3.peg.2509"/>
<evidence type="ECO:0000256" key="4">
    <source>
        <dbReference type="ARBA" id="ARBA00022989"/>
    </source>
</evidence>
<keyword evidence="2" id="KW-1003">Cell membrane</keyword>
<dbReference type="EMBL" id="JXMU01000003">
    <property type="protein sequence ID" value="KPB02412.1"/>
    <property type="molecule type" value="Genomic_DNA"/>
</dbReference>
<evidence type="ECO:0000256" key="2">
    <source>
        <dbReference type="ARBA" id="ARBA00022475"/>
    </source>
</evidence>
<accession>A0A0N0E8J4</accession>
<sequence>MLGRTLQLYIFKYMFKMTLYFFLGIGLLIFLIDFTELSNRFGNLDGFSSSLGLYITVMRLPFILSVAIPFVVLAATMTTLIQLNKKNELVVARSVGVSAWQFLLPLWLAALLFGLFSIFVINPISAYGYSAATEAESTFRGQKRSSSPLDDNRPWLRQDSENGGSFLIGSESVSGNGVVLLNAVFLEIDEDGRIIRRLDAPRARLAQDRWVLSDAIASKVGQSNEDLGQFFVPTDIDPAVIREALVPPELVPFLQLPEQINAAKSFGVTSAPYRMQFQSLLSMPLLLIAMTLIGATVSLKFARFGQSERMILGGIIAGFMLYVISEVTKSFGGAGIISPIIAAWLPVAASSMFGIAYLLHREDG</sequence>
<evidence type="ECO:0000256" key="1">
    <source>
        <dbReference type="ARBA" id="ARBA00004651"/>
    </source>
</evidence>
<evidence type="ECO:0000313" key="7">
    <source>
        <dbReference type="EMBL" id="KPB02412.1"/>
    </source>
</evidence>
<dbReference type="AlphaFoldDB" id="A0A0N0E8J4"/>
<feature type="transmembrane region" description="Helical" evidence="6">
    <location>
        <begin position="311"/>
        <end position="328"/>
    </location>
</feature>
<evidence type="ECO:0000256" key="5">
    <source>
        <dbReference type="ARBA" id="ARBA00023136"/>
    </source>
</evidence>
<dbReference type="PANTHER" id="PTHR33529:SF2">
    <property type="entry name" value="LIPOPOLYSACCHARIDE EXPORT SYSTEM PERMEASE PROTEIN LPTG"/>
    <property type="match status" value="1"/>
</dbReference>
<feature type="transmembrane region" description="Helical" evidence="6">
    <location>
        <begin position="334"/>
        <end position="359"/>
    </location>
</feature>
<dbReference type="OrthoDB" id="9798468at2"/>
<evidence type="ECO:0000313" key="8">
    <source>
        <dbReference type="Proteomes" id="UP000038011"/>
    </source>
</evidence>
<organism evidence="7 8">
    <name type="scientific">Ahrensia marina</name>
    <dbReference type="NCBI Taxonomy" id="1514904"/>
    <lineage>
        <taxon>Bacteria</taxon>
        <taxon>Pseudomonadati</taxon>
        <taxon>Pseudomonadota</taxon>
        <taxon>Alphaproteobacteria</taxon>
        <taxon>Hyphomicrobiales</taxon>
        <taxon>Ahrensiaceae</taxon>
        <taxon>Ahrensia</taxon>
    </lineage>
</organism>
<name>A0A0N0E8J4_9HYPH</name>
<gene>
    <name evidence="7" type="ORF">SU32_03980</name>
</gene>